<dbReference type="KEGG" id="dgo:DGo_PB0112"/>
<dbReference type="EMBL" id="CP002193">
    <property type="protein sequence ID" value="AFD27381.1"/>
    <property type="molecule type" value="Genomic_DNA"/>
</dbReference>
<dbReference type="RefSeq" id="WP_014686477.1">
    <property type="nucleotide sequence ID" value="NC_017791.1"/>
</dbReference>
<geneLocation type="plasmid" evidence="1 2">
    <name>P2</name>
</geneLocation>
<dbReference type="OrthoDB" id="9837963at2"/>
<accession>H8H1I4</accession>
<dbReference type="AlphaFoldDB" id="H8H1I4"/>
<evidence type="ECO:0000313" key="1">
    <source>
        <dbReference type="EMBL" id="AFD27381.1"/>
    </source>
</evidence>
<reference evidence="1 2" key="1">
    <citation type="journal article" date="2012" name="PLoS ONE">
        <title>Genome sequence and transcriptome analysis of the radioresistant bacterium Deinococcus gobiensis: insights into the extreme environmental adaptations.</title>
        <authorList>
            <person name="Yuan M."/>
            <person name="Chen M."/>
            <person name="Zhang W."/>
            <person name="Lu W."/>
            <person name="Wang J."/>
            <person name="Yang M."/>
            <person name="Zhao P."/>
            <person name="Tang R."/>
            <person name="Li X."/>
            <person name="Hao Y."/>
            <person name="Zhou Z."/>
            <person name="Zhan Y."/>
            <person name="Yu H."/>
            <person name="Teng C."/>
            <person name="Yan Y."/>
            <person name="Ping S."/>
            <person name="Wang Y."/>
            <person name="Lin M."/>
        </authorList>
    </citation>
    <scope>NUCLEOTIDE SEQUENCE [LARGE SCALE GENOMIC DNA]</scope>
    <source>
        <strain evidence="2">DSM 21396 / JCM 16679 / CGMCC 1.7299 / I-0</strain>
        <plasmid evidence="1">P2</plasmid>
    </source>
</reference>
<evidence type="ECO:0000313" key="2">
    <source>
        <dbReference type="Proteomes" id="UP000007575"/>
    </source>
</evidence>
<dbReference type="Proteomes" id="UP000007575">
    <property type="component" value="Plasmid P2"/>
</dbReference>
<keyword evidence="1" id="KW-0614">Plasmid</keyword>
<gene>
    <name evidence="1" type="ordered locus">DGo_PB0112</name>
</gene>
<organism evidence="1 2">
    <name type="scientific">Deinococcus gobiensis (strain DSM 21396 / JCM 16679 / CGMCC 1.7299 / I-0)</name>
    <dbReference type="NCBI Taxonomy" id="745776"/>
    <lineage>
        <taxon>Bacteria</taxon>
        <taxon>Thermotogati</taxon>
        <taxon>Deinococcota</taxon>
        <taxon>Deinococci</taxon>
        <taxon>Deinococcales</taxon>
        <taxon>Deinococcaceae</taxon>
        <taxon>Deinococcus</taxon>
    </lineage>
</organism>
<proteinExistence type="predicted"/>
<sequence>MTFSLPVDLTSLYTQRALDQQATHLRLSLTRLTTDLQRRFPQIPTHKPYVLVRAMMTLNLTIHGEAYPIRQQAKARGYTWRAGAWHRQLSISLFHLDPAAVQQGLVQLRQLIATEQTFFQRECSVDQPVLTQPGKEQ</sequence>
<protein>
    <submittedName>
        <fullName evidence="1">Uncharacterized protein</fullName>
    </submittedName>
</protein>
<dbReference type="HOGENOM" id="CLU_1861904_0_0_0"/>
<name>H8H1I4_DEIGI</name>
<keyword evidence="2" id="KW-1185">Reference proteome</keyword>